<dbReference type="PANTHER" id="PTHR21022:SF20">
    <property type="entry name" value="AROGENATE DEHYDRATASE_PREPHENATE DEHYDRATASE 1, CHLOROPLASTIC"/>
    <property type="match status" value="1"/>
</dbReference>
<dbReference type="InterPro" id="IPR001086">
    <property type="entry name" value="Preph_deHydtase"/>
</dbReference>
<dbReference type="GO" id="GO:0009094">
    <property type="term" value="P:L-phenylalanine biosynthetic process"/>
    <property type="evidence" value="ECO:0007669"/>
    <property type="project" value="UniProtKB-KW"/>
</dbReference>
<evidence type="ECO:0000256" key="1">
    <source>
        <dbReference type="ARBA" id="ARBA00022605"/>
    </source>
</evidence>
<protein>
    <recommendedName>
        <fullName evidence="6">Prephenate dehydratase domain-containing protein</fullName>
    </recommendedName>
</protein>
<dbReference type="Gene3D" id="3.30.70.260">
    <property type="match status" value="1"/>
</dbReference>
<evidence type="ECO:0000256" key="4">
    <source>
        <dbReference type="ARBA" id="ARBA00023239"/>
    </source>
</evidence>
<evidence type="ECO:0000259" key="6">
    <source>
        <dbReference type="PROSITE" id="PS51171"/>
    </source>
</evidence>
<dbReference type="SUPFAM" id="SSF53850">
    <property type="entry name" value="Periplasmic binding protein-like II"/>
    <property type="match status" value="1"/>
</dbReference>
<keyword evidence="3" id="KW-0584">Phenylalanine biosynthesis</keyword>
<keyword evidence="8" id="KW-1185">Reference proteome</keyword>
<dbReference type="Gene3D" id="3.40.190.10">
    <property type="entry name" value="Periplasmic binding protein-like II"/>
    <property type="match status" value="2"/>
</dbReference>
<sequence length="244" mass="26861">MVRQNSDEEPSSSSSDGSKVRVAYQGIPGAYSEAAALKAYPKSETVPCEQFQAAFSEAAALKAYPKSETVPCEQFEAAFKAVELWLVNKAVLPIENFVGGSIHRNYDLLLWRRLQIVGEALVQCEMTLSKLGIIRVSAELLMILLVLLSGERDTGAVARARAAKIYGLNVLAEKIKFLPTSQEKNKSSAEFSLGYVAGKYFDYLLYINFEASMADPRSQFALRHLQEFSGFLCVLGSYSMDTGL</sequence>
<comment type="pathway">
    <text evidence="5">Amino-acid biosynthesis.</text>
</comment>
<keyword evidence="4" id="KW-0456">Lyase</keyword>
<accession>A0A5C7GRT7</accession>
<dbReference type="OrthoDB" id="2414662at2759"/>
<evidence type="ECO:0000256" key="2">
    <source>
        <dbReference type="ARBA" id="ARBA00023141"/>
    </source>
</evidence>
<dbReference type="Pfam" id="PF00800">
    <property type="entry name" value="PDT"/>
    <property type="match status" value="1"/>
</dbReference>
<dbReference type="EMBL" id="VAHF01000013">
    <property type="protein sequence ID" value="TXG47002.1"/>
    <property type="molecule type" value="Genomic_DNA"/>
</dbReference>
<keyword evidence="2" id="KW-0057">Aromatic amino acid biosynthesis</keyword>
<evidence type="ECO:0000256" key="5">
    <source>
        <dbReference type="ARBA" id="ARBA00029440"/>
    </source>
</evidence>
<dbReference type="Proteomes" id="UP000323000">
    <property type="component" value="Chromosome 13"/>
</dbReference>
<evidence type="ECO:0000313" key="7">
    <source>
        <dbReference type="EMBL" id="TXG47002.1"/>
    </source>
</evidence>
<reference evidence="8" key="1">
    <citation type="journal article" date="2019" name="Gigascience">
        <title>De novo genome assembly of the endangered Acer yangbiense, a plant species with extremely small populations endemic to Yunnan Province, China.</title>
        <authorList>
            <person name="Yang J."/>
            <person name="Wariss H.M."/>
            <person name="Tao L."/>
            <person name="Zhang R."/>
            <person name="Yun Q."/>
            <person name="Hollingsworth P."/>
            <person name="Dao Z."/>
            <person name="Luo G."/>
            <person name="Guo H."/>
            <person name="Ma Y."/>
            <person name="Sun W."/>
        </authorList>
    </citation>
    <scope>NUCLEOTIDE SEQUENCE [LARGE SCALE GENOMIC DNA]</scope>
    <source>
        <strain evidence="8">cv. Malutang</strain>
    </source>
</reference>
<gene>
    <name evidence="7" type="ORF">EZV62_026296</name>
</gene>
<evidence type="ECO:0000313" key="8">
    <source>
        <dbReference type="Proteomes" id="UP000323000"/>
    </source>
</evidence>
<feature type="domain" description="Prephenate dehydratase" evidence="6">
    <location>
        <begin position="21"/>
        <end position="225"/>
    </location>
</feature>
<comment type="caution">
    <text evidence="7">The sequence shown here is derived from an EMBL/GenBank/DDBJ whole genome shotgun (WGS) entry which is preliminary data.</text>
</comment>
<dbReference type="GO" id="GO:0009507">
    <property type="term" value="C:chloroplast"/>
    <property type="evidence" value="ECO:0007669"/>
    <property type="project" value="TreeGrafter"/>
</dbReference>
<organism evidence="7 8">
    <name type="scientific">Acer yangbiense</name>
    <dbReference type="NCBI Taxonomy" id="1000413"/>
    <lineage>
        <taxon>Eukaryota</taxon>
        <taxon>Viridiplantae</taxon>
        <taxon>Streptophyta</taxon>
        <taxon>Embryophyta</taxon>
        <taxon>Tracheophyta</taxon>
        <taxon>Spermatophyta</taxon>
        <taxon>Magnoliopsida</taxon>
        <taxon>eudicotyledons</taxon>
        <taxon>Gunneridae</taxon>
        <taxon>Pentapetalae</taxon>
        <taxon>rosids</taxon>
        <taxon>malvids</taxon>
        <taxon>Sapindales</taxon>
        <taxon>Sapindaceae</taxon>
        <taxon>Hippocastanoideae</taxon>
        <taxon>Acereae</taxon>
        <taxon>Acer</taxon>
    </lineage>
</organism>
<dbReference type="GO" id="GO:0047769">
    <property type="term" value="F:arogenate dehydratase activity"/>
    <property type="evidence" value="ECO:0007669"/>
    <property type="project" value="TreeGrafter"/>
</dbReference>
<proteinExistence type="predicted"/>
<name>A0A5C7GRT7_9ROSI</name>
<dbReference type="PROSITE" id="PS51171">
    <property type="entry name" value="PREPHENATE_DEHYDR_3"/>
    <property type="match status" value="1"/>
</dbReference>
<dbReference type="GO" id="GO:0004664">
    <property type="term" value="F:prephenate dehydratase activity"/>
    <property type="evidence" value="ECO:0007669"/>
    <property type="project" value="InterPro"/>
</dbReference>
<dbReference type="PANTHER" id="PTHR21022">
    <property type="entry name" value="PREPHENATE DEHYDRATASE P PROTEIN"/>
    <property type="match status" value="1"/>
</dbReference>
<dbReference type="AlphaFoldDB" id="A0A5C7GRT7"/>
<evidence type="ECO:0000256" key="3">
    <source>
        <dbReference type="ARBA" id="ARBA00023222"/>
    </source>
</evidence>
<keyword evidence="1" id="KW-0028">Amino-acid biosynthesis</keyword>